<dbReference type="PANTHER" id="PTHR24198:SF165">
    <property type="entry name" value="ANKYRIN REPEAT-CONTAINING PROTEIN-RELATED"/>
    <property type="match status" value="1"/>
</dbReference>
<feature type="repeat" description="ANK" evidence="3">
    <location>
        <begin position="607"/>
        <end position="639"/>
    </location>
</feature>
<gene>
    <name evidence="6" type="ORF">EYZ11_004836</name>
</gene>
<dbReference type="InterPro" id="IPR036770">
    <property type="entry name" value="Ankyrin_rpt-contain_sf"/>
</dbReference>
<dbReference type="AlphaFoldDB" id="A0A4S3JJE3"/>
<feature type="repeat" description="ANK" evidence="3">
    <location>
        <begin position="774"/>
        <end position="806"/>
    </location>
</feature>
<evidence type="ECO:0000313" key="7">
    <source>
        <dbReference type="Proteomes" id="UP000308092"/>
    </source>
</evidence>
<dbReference type="SUPFAM" id="SSF48403">
    <property type="entry name" value="Ankyrin repeat"/>
    <property type="match status" value="2"/>
</dbReference>
<accession>A0A4S3JJE3</accession>
<dbReference type="Pfam" id="PF22939">
    <property type="entry name" value="WHD_GPIID"/>
    <property type="match status" value="1"/>
</dbReference>
<dbReference type="InterPro" id="IPR056884">
    <property type="entry name" value="NPHP3-like_N"/>
</dbReference>
<organism evidence="6 7">
    <name type="scientific">Aspergillus tanneri</name>
    <dbReference type="NCBI Taxonomy" id="1220188"/>
    <lineage>
        <taxon>Eukaryota</taxon>
        <taxon>Fungi</taxon>
        <taxon>Dikarya</taxon>
        <taxon>Ascomycota</taxon>
        <taxon>Pezizomycotina</taxon>
        <taxon>Eurotiomycetes</taxon>
        <taxon>Eurotiomycetidae</taxon>
        <taxon>Eurotiales</taxon>
        <taxon>Aspergillaceae</taxon>
        <taxon>Aspergillus</taxon>
        <taxon>Aspergillus subgen. Circumdati</taxon>
    </lineage>
</organism>
<feature type="repeat" description="ANK" evidence="3">
    <location>
        <begin position="708"/>
        <end position="740"/>
    </location>
</feature>
<dbReference type="PROSITE" id="PS50175">
    <property type="entry name" value="ASP_PROT_RETROV"/>
    <property type="match status" value="1"/>
</dbReference>
<sequence>MVEISVIRERLTQAAQSIRAVTRSLGGARESQESTQKALLALSEVLDLVYQLREQISWMNEKWVVAPARLCSLDELLSAFESTIRVIEINFQPGGVSSRASRKGLLERTFLPRLEQYKMAFLVAMQPESRIRLRRALEPELCTVLVYPELEKHSWRELRCSTVIENLQNTFTLPGVAVVFLFCEDEKEDDQASPLNMLSSVLGQLVCRRGCASYVTASLYQSEALAQQKVSAKDYQNAIRAEVNHFSKVLFVIDGLDLFPGKDRILNRFQKLPEHSQFLITLREKPDKDESISVMASRKDLETYIDARISQESCLNSLLKQYAPEYQLKEAIIQQVIEKSHRVFLLARMHMDLISRCGDASVLQTALLHLPETLNDAYAESMKQLASQNLYASRCIYWTLYAYRPLTVTELKAAVFFEPQNGTAQKGPTSFEKILHVETAGLLTIDPMTTTVHLVHKTAAEYLTGATARVFFPTSRKHIAETCLTVIASDEVVDDCYISNGTTPRNSSSSLLSYAATYWGEHAREASEEEHTTQVLISTFLNKLSWRRPPVIDELASEETKIPSQLGLGKYCPDWSALHVLAYFGITTKVPRLIEKGADVNAQDNSMGIAPLHCAVYRGNEEMVELLLDFGADINAICKDGSTVMHLAAERGQRRVMKLLLAQRANSRTANRQGVTPLQLAVGTAYDESTVPMLIKSRSDIDAKNVFTGNTTLHVAVELKRARILLFLLERGATMNVFNKQGLTPLQLAAKLDNCEAISLLLERGAKVEVCSMFGSRALHIAASAGNWIAFDLLLSGGADINAWNSDGESLLHEQARKATSTSVAAHLLEQGAGIETQTSQGYTPLQCAAMSGNKTMFFFLFEHGAEVDVLTAKEETLLHLTPPVSQDCLDILHMLLQMGLDVEAVSINGWTPLHQTIFVGTGSPDIEFDKTSEYIELLVSNGADLNAVAASQTRETPLHLASMATIPRPSLVSFLVDRGASVNSMTSEGKTALHLAAERGRDTIFQALLDAGADLTIKIPDDALINGSGDRGKTPLDLARKHPLGALWFDDTGNLQLSVDDKQKGIMTTPIEIETDLDTDDETENSTLVEEEDSQWGSVVSGHVVSIID</sequence>
<dbReference type="VEuPathDB" id="FungiDB:EYZ11_004836"/>
<protein>
    <recommendedName>
        <fullName evidence="5">Peptidase A2 domain-containing protein</fullName>
    </recommendedName>
</protein>
<feature type="repeat" description="ANK" evidence="3">
    <location>
        <begin position="909"/>
        <end position="951"/>
    </location>
</feature>
<keyword evidence="2 3" id="KW-0040">ANK repeat</keyword>
<evidence type="ECO:0000313" key="6">
    <source>
        <dbReference type="EMBL" id="THC95669.1"/>
    </source>
</evidence>
<evidence type="ECO:0000256" key="4">
    <source>
        <dbReference type="SAM" id="MobiDB-lite"/>
    </source>
</evidence>
<feature type="repeat" description="ANK" evidence="3">
    <location>
        <begin position="954"/>
        <end position="988"/>
    </location>
</feature>
<feature type="repeat" description="ANK" evidence="3">
    <location>
        <begin position="573"/>
        <end position="605"/>
    </location>
</feature>
<dbReference type="Pfam" id="PF24883">
    <property type="entry name" value="NPHP3_N"/>
    <property type="match status" value="1"/>
</dbReference>
<dbReference type="PROSITE" id="PS50088">
    <property type="entry name" value="ANK_REPEAT"/>
    <property type="match status" value="12"/>
</dbReference>
<dbReference type="Proteomes" id="UP000308092">
    <property type="component" value="Unassembled WGS sequence"/>
</dbReference>
<feature type="repeat" description="ANK" evidence="3">
    <location>
        <begin position="741"/>
        <end position="773"/>
    </location>
</feature>
<evidence type="ECO:0000256" key="1">
    <source>
        <dbReference type="ARBA" id="ARBA00022737"/>
    </source>
</evidence>
<dbReference type="InterPro" id="IPR001995">
    <property type="entry name" value="Peptidase_A2_cat"/>
</dbReference>
<feature type="repeat" description="ANK" evidence="3">
    <location>
        <begin position="673"/>
        <end position="706"/>
    </location>
</feature>
<keyword evidence="1" id="KW-0677">Repeat</keyword>
<dbReference type="PANTHER" id="PTHR24198">
    <property type="entry name" value="ANKYRIN REPEAT AND PROTEIN KINASE DOMAIN-CONTAINING PROTEIN"/>
    <property type="match status" value="1"/>
</dbReference>
<dbReference type="Pfam" id="PF12796">
    <property type="entry name" value="Ank_2"/>
    <property type="match status" value="3"/>
</dbReference>
<dbReference type="EMBL" id="SOSA01000147">
    <property type="protein sequence ID" value="THC95669.1"/>
    <property type="molecule type" value="Genomic_DNA"/>
</dbReference>
<comment type="caution">
    <text evidence="6">The sequence shown here is derived from an EMBL/GenBank/DDBJ whole genome shotgun (WGS) entry which is preliminary data.</text>
</comment>
<dbReference type="GO" id="GO:0004190">
    <property type="term" value="F:aspartic-type endopeptidase activity"/>
    <property type="evidence" value="ECO:0007669"/>
    <property type="project" value="InterPro"/>
</dbReference>
<evidence type="ECO:0000259" key="5">
    <source>
        <dbReference type="PROSITE" id="PS50175"/>
    </source>
</evidence>
<dbReference type="PROSITE" id="PS50297">
    <property type="entry name" value="ANK_REP_REGION"/>
    <property type="match status" value="9"/>
</dbReference>
<dbReference type="InterPro" id="IPR054471">
    <property type="entry name" value="GPIID_WHD"/>
</dbReference>
<dbReference type="PRINTS" id="PR01415">
    <property type="entry name" value="ANKYRIN"/>
</dbReference>
<proteinExistence type="predicted"/>
<dbReference type="Gene3D" id="1.25.40.20">
    <property type="entry name" value="Ankyrin repeat-containing domain"/>
    <property type="match status" value="3"/>
</dbReference>
<evidence type="ECO:0000256" key="3">
    <source>
        <dbReference type="PROSITE-ProRule" id="PRU00023"/>
    </source>
</evidence>
<feature type="repeat" description="ANK" evidence="3">
    <location>
        <begin position="841"/>
        <end position="873"/>
    </location>
</feature>
<name>A0A4S3JJE3_9EURO</name>
<feature type="repeat" description="ANK" evidence="3">
    <location>
        <begin position="807"/>
        <end position="840"/>
    </location>
</feature>
<feature type="repeat" description="ANK" evidence="3">
    <location>
        <begin position="640"/>
        <end position="672"/>
    </location>
</feature>
<dbReference type="SMART" id="SM00248">
    <property type="entry name" value="ANK"/>
    <property type="match status" value="13"/>
</dbReference>
<dbReference type="Pfam" id="PF00023">
    <property type="entry name" value="Ank"/>
    <property type="match status" value="1"/>
</dbReference>
<dbReference type="InterPro" id="IPR002110">
    <property type="entry name" value="Ankyrin_rpt"/>
</dbReference>
<feature type="domain" description="Peptidase A2" evidence="5">
    <location>
        <begin position="1006"/>
        <end position="1018"/>
    </location>
</feature>
<evidence type="ECO:0000256" key="2">
    <source>
        <dbReference type="ARBA" id="ARBA00023043"/>
    </source>
</evidence>
<dbReference type="GO" id="GO:0006508">
    <property type="term" value="P:proteolysis"/>
    <property type="evidence" value="ECO:0007669"/>
    <property type="project" value="InterPro"/>
</dbReference>
<dbReference type="STRING" id="1220188.A0A4S3JJE3"/>
<feature type="repeat" description="ANK" evidence="3">
    <location>
        <begin position="989"/>
        <end position="1021"/>
    </location>
</feature>
<keyword evidence="7" id="KW-1185">Reference proteome</keyword>
<reference evidence="6 7" key="1">
    <citation type="submission" date="2019-03" db="EMBL/GenBank/DDBJ databases">
        <title>The genome sequence of a newly discovered highly antifungal drug resistant Aspergillus species, Aspergillus tanneri NIH 1004.</title>
        <authorList>
            <person name="Mounaud S."/>
            <person name="Singh I."/>
            <person name="Joardar V."/>
            <person name="Pakala S."/>
            <person name="Pakala S."/>
            <person name="Venepally P."/>
            <person name="Hoover J."/>
            <person name="Nierman W."/>
            <person name="Chung J."/>
            <person name="Losada L."/>
        </authorList>
    </citation>
    <scope>NUCLEOTIDE SEQUENCE [LARGE SCALE GENOMIC DNA]</scope>
    <source>
        <strain evidence="6 7">NIH1004</strain>
    </source>
</reference>
<feature type="region of interest" description="Disordered" evidence="4">
    <location>
        <begin position="1076"/>
        <end position="1095"/>
    </location>
</feature>